<dbReference type="Gene3D" id="3.40.630.10">
    <property type="entry name" value="Zn peptidases"/>
    <property type="match status" value="1"/>
</dbReference>
<keyword evidence="5" id="KW-0378">Hydrolase</keyword>
<evidence type="ECO:0000256" key="5">
    <source>
        <dbReference type="ARBA" id="ARBA00022801"/>
    </source>
</evidence>
<feature type="active site" description="Proton acceptor" evidence="7">
    <location>
        <position position="206"/>
    </location>
</feature>
<feature type="binding site" evidence="8">
    <location>
        <position position="229"/>
    </location>
    <ligand>
        <name>Zn(2+)</name>
        <dbReference type="ChEBI" id="CHEBI:29105"/>
        <label>1</label>
    </ligand>
</feature>
<dbReference type="Gene3D" id="2.40.30.40">
    <property type="entry name" value="Peptidase M42, domain 2"/>
    <property type="match status" value="1"/>
</dbReference>
<reference evidence="9 10" key="1">
    <citation type="submission" date="2012-12" db="EMBL/GenBank/DDBJ databases">
        <title>Novel taxa of Listeriaceae from agricultural environments in the United States.</title>
        <authorList>
            <person name="den Bakker H.C."/>
            <person name="Allred A."/>
            <person name="Warchocki S."/>
            <person name="Wright E.M."/>
            <person name="Burrell A."/>
            <person name="Nightingale K.K."/>
            <person name="Kephart D."/>
            <person name="Wiedmann M."/>
        </authorList>
    </citation>
    <scope>NUCLEOTIDE SEQUENCE [LARGE SCALE GENOMIC DNA]</scope>
    <source>
        <strain evidence="9 10">FSL S10-1203</strain>
    </source>
</reference>
<feature type="binding site" evidence="8">
    <location>
        <position position="62"/>
    </location>
    <ligand>
        <name>Zn(2+)</name>
        <dbReference type="ChEBI" id="CHEBI:29105"/>
        <label>1</label>
    </ligand>
</feature>
<dbReference type="GO" id="GO:0046872">
    <property type="term" value="F:metal ion binding"/>
    <property type="evidence" value="ECO:0007669"/>
    <property type="project" value="UniProtKB-UniRule"/>
</dbReference>
<comment type="caution">
    <text evidence="9">The sequence shown here is derived from an EMBL/GenBank/DDBJ whole genome shotgun (WGS) entry which is preliminary data.</text>
</comment>
<dbReference type="GO" id="GO:0004177">
    <property type="term" value="F:aminopeptidase activity"/>
    <property type="evidence" value="ECO:0007669"/>
    <property type="project" value="UniProtKB-UniRule"/>
</dbReference>
<dbReference type="Pfam" id="PF05343">
    <property type="entry name" value="Peptidase_M42"/>
    <property type="match status" value="1"/>
</dbReference>
<evidence type="ECO:0000313" key="9">
    <source>
        <dbReference type="EMBL" id="EUJ53174.1"/>
    </source>
</evidence>
<dbReference type="SUPFAM" id="SSF101821">
    <property type="entry name" value="Aminopeptidase/glucanase lid domain"/>
    <property type="match status" value="1"/>
</dbReference>
<proteinExistence type="inferred from homology"/>
<sequence>MMKKDLLKQLVTASSVSGDEEEVRQILKEELAGVADEISYDGLGSFIARKGSSGPKIALVSHMDEVGFIVKHISQEGFIYFDTVGSFWSQSLLNHRVQIRTEDGSKVLGVIGSVAPHALSESEKQKPADIAQMFIDIGADSYEAVLKKGVNIGDFITPEANFAALSDDRILGKALDNRAGCALMVELFKAFENTDATLYGVSTVQEEVGLRGAQTSVQKIEPDIAIILDTLVAGDTPNINAIHFPLKLGGGAGIPLFDKRYLAHKKLTRAFKTLAEKLEVPLQFCTLKTGATDGGRYNVMASGRPVIAFTLPTRYLHANSSMISIYDYDVTKELVATFINTYNTSTHEKISQF</sequence>
<evidence type="ECO:0000256" key="8">
    <source>
        <dbReference type="PIRSR" id="PIRSR001123-2"/>
    </source>
</evidence>
<protein>
    <submittedName>
        <fullName evidence="9">Peptidase</fullName>
    </submittedName>
</protein>
<dbReference type="PIRSF" id="PIRSF001123">
    <property type="entry name" value="PepA_GA"/>
    <property type="match status" value="1"/>
</dbReference>
<feature type="binding site" evidence="8">
    <location>
        <position position="207"/>
    </location>
    <ligand>
        <name>Zn(2+)</name>
        <dbReference type="ChEBI" id="CHEBI:29105"/>
        <label>2</label>
    </ligand>
</feature>
<organism evidence="9 10">
    <name type="scientific">Listeria fleischmannii FSL S10-1203</name>
    <dbReference type="NCBI Taxonomy" id="1265822"/>
    <lineage>
        <taxon>Bacteria</taxon>
        <taxon>Bacillati</taxon>
        <taxon>Bacillota</taxon>
        <taxon>Bacilli</taxon>
        <taxon>Bacillales</taxon>
        <taxon>Listeriaceae</taxon>
        <taxon>Listeria</taxon>
    </lineage>
</organism>
<accession>W7DXI4</accession>
<feature type="binding site" evidence="8">
    <location>
        <position position="317"/>
    </location>
    <ligand>
        <name>Zn(2+)</name>
        <dbReference type="ChEBI" id="CHEBI:29105"/>
        <label>2</label>
    </ligand>
</feature>
<evidence type="ECO:0000256" key="7">
    <source>
        <dbReference type="PIRSR" id="PIRSR001123-1"/>
    </source>
</evidence>
<dbReference type="EMBL" id="AODM01000039">
    <property type="protein sequence ID" value="EUJ53174.1"/>
    <property type="molecule type" value="Genomic_DNA"/>
</dbReference>
<dbReference type="CDD" id="cd05656">
    <property type="entry name" value="M42_Frv"/>
    <property type="match status" value="1"/>
</dbReference>
<dbReference type="InterPro" id="IPR008007">
    <property type="entry name" value="Peptidase_M42"/>
</dbReference>
<evidence type="ECO:0000256" key="6">
    <source>
        <dbReference type="PIRNR" id="PIRNR001123"/>
    </source>
</evidence>
<dbReference type="PANTHER" id="PTHR32481:SF0">
    <property type="entry name" value="AMINOPEPTIDASE YPDE-RELATED"/>
    <property type="match status" value="1"/>
</dbReference>
<evidence type="ECO:0000256" key="3">
    <source>
        <dbReference type="ARBA" id="ARBA00022670"/>
    </source>
</evidence>
<dbReference type="GO" id="GO:0006508">
    <property type="term" value="P:proteolysis"/>
    <property type="evidence" value="ECO:0007669"/>
    <property type="project" value="UniProtKB-KW"/>
</dbReference>
<dbReference type="RefSeq" id="WP_217177190.1">
    <property type="nucleotide sequence ID" value="NZ_AODM01000039.1"/>
</dbReference>
<dbReference type="Proteomes" id="UP000019241">
    <property type="component" value="Unassembled WGS sequence"/>
</dbReference>
<keyword evidence="2" id="KW-0031">Aminopeptidase</keyword>
<evidence type="ECO:0000256" key="1">
    <source>
        <dbReference type="ARBA" id="ARBA00006272"/>
    </source>
</evidence>
<evidence type="ECO:0000256" key="2">
    <source>
        <dbReference type="ARBA" id="ARBA00022438"/>
    </source>
</evidence>
<dbReference type="PATRIC" id="fig|1265822.4.peg.2294"/>
<evidence type="ECO:0000256" key="4">
    <source>
        <dbReference type="ARBA" id="ARBA00022723"/>
    </source>
</evidence>
<comment type="cofactor">
    <cofactor evidence="8">
        <name>a divalent metal cation</name>
        <dbReference type="ChEBI" id="CHEBI:60240"/>
    </cofactor>
    <text evidence="8">Binds 2 divalent metal cations per subunit.</text>
</comment>
<keyword evidence="3" id="KW-0645">Protease</keyword>
<dbReference type="InterPro" id="IPR051464">
    <property type="entry name" value="Peptidase_M42_aminopept"/>
</dbReference>
<comment type="similarity">
    <text evidence="1 6">Belongs to the peptidase M42 family.</text>
</comment>
<dbReference type="PANTHER" id="PTHR32481">
    <property type="entry name" value="AMINOPEPTIDASE"/>
    <property type="match status" value="1"/>
</dbReference>
<name>W7DXI4_9LIST</name>
<feature type="binding site" evidence="8">
    <location>
        <position position="176"/>
    </location>
    <ligand>
        <name>Zn(2+)</name>
        <dbReference type="ChEBI" id="CHEBI:29105"/>
        <label>1</label>
    </ligand>
</feature>
<keyword evidence="4 8" id="KW-0479">Metal-binding</keyword>
<gene>
    <name evidence="9" type="ORF">MCOL2_11312</name>
</gene>
<evidence type="ECO:0000313" key="10">
    <source>
        <dbReference type="Proteomes" id="UP000019241"/>
    </source>
</evidence>
<feature type="binding site" evidence="8">
    <location>
        <position position="176"/>
    </location>
    <ligand>
        <name>Zn(2+)</name>
        <dbReference type="ChEBI" id="CHEBI:29105"/>
        <label>2</label>
    </ligand>
</feature>
<dbReference type="SUPFAM" id="SSF53187">
    <property type="entry name" value="Zn-dependent exopeptidases"/>
    <property type="match status" value="1"/>
</dbReference>
<dbReference type="InterPro" id="IPR023367">
    <property type="entry name" value="Peptidase_M42_dom2"/>
</dbReference>
<dbReference type="AlphaFoldDB" id="W7DXI4"/>